<accession>A0ABV6JPI7</accession>
<name>A0ABV6JPI7_9PROT</name>
<dbReference type="PANTHER" id="PTHR30535:SF7">
    <property type="entry name" value="IRON(III) DICITRATE-BINDING PROTEIN"/>
    <property type="match status" value="1"/>
</dbReference>
<organism evidence="3 4">
    <name type="scientific">Roseomonas elaeocarpi</name>
    <dbReference type="NCBI Taxonomy" id="907779"/>
    <lineage>
        <taxon>Bacteria</taxon>
        <taxon>Pseudomonadati</taxon>
        <taxon>Pseudomonadota</taxon>
        <taxon>Alphaproteobacteria</taxon>
        <taxon>Acetobacterales</taxon>
        <taxon>Roseomonadaceae</taxon>
        <taxon>Roseomonas</taxon>
    </lineage>
</organism>
<dbReference type="InterPro" id="IPR050902">
    <property type="entry name" value="ABC_Transporter_SBP"/>
</dbReference>
<proteinExistence type="predicted"/>
<keyword evidence="4" id="KW-1185">Reference proteome</keyword>
<dbReference type="PROSITE" id="PS50983">
    <property type="entry name" value="FE_B12_PBP"/>
    <property type="match status" value="1"/>
</dbReference>
<dbReference type="Gene3D" id="3.40.50.1980">
    <property type="entry name" value="Nitrogenase molybdenum iron protein domain"/>
    <property type="match status" value="2"/>
</dbReference>
<gene>
    <name evidence="3" type="ORF">ACFFGY_05195</name>
</gene>
<evidence type="ECO:0000313" key="4">
    <source>
        <dbReference type="Proteomes" id="UP001589865"/>
    </source>
</evidence>
<comment type="caution">
    <text evidence="3">The sequence shown here is derived from an EMBL/GenBank/DDBJ whole genome shotgun (WGS) entry which is preliminary data.</text>
</comment>
<dbReference type="Pfam" id="PF01497">
    <property type="entry name" value="Peripla_BP_2"/>
    <property type="match status" value="1"/>
</dbReference>
<feature type="region of interest" description="Disordered" evidence="1">
    <location>
        <begin position="49"/>
        <end position="93"/>
    </location>
</feature>
<sequence>MASATAALPAGSAPTARRRRFPAARLPAAILAAATLLAPLLVTLAPATPAQATPTRTEPTQADPTKADPAQKEPSQTGPTQTGPTQAGPTRYPLTLSNCGRDVTFPHAPQRAVSIGQNETEIMLSLGLGDRLVGTALWVGPVLPELAGANARIPRLADNDPSFESVVGREPDLVTAQFEWHLGPHGAVGRREQFDALGIPTYVARTDCTGKDNSGSGDGVRRTPFDLSQLYGEIRDLAAIFDVQDRGEALIRKLQAREAAAVAAVAPLRGRAIPTLFWFSSRDVAGDAFVAGTNGAPAAIMRILGLRNVITTEDEWPTVGWETIAAAAPRLIVLGEMSRRRFPADDAAVKRRFLETDPVAREIPAVRAGQVITVDAQSMNPTMRTIDGIEAVARGLQNLGTAP</sequence>
<protein>
    <submittedName>
        <fullName evidence="3">ABC transporter substrate-binding protein</fullName>
    </submittedName>
</protein>
<dbReference type="InterPro" id="IPR002491">
    <property type="entry name" value="ABC_transptr_periplasmic_BD"/>
</dbReference>
<dbReference type="PANTHER" id="PTHR30535">
    <property type="entry name" value="VITAMIN B12-BINDING PROTEIN"/>
    <property type="match status" value="1"/>
</dbReference>
<evidence type="ECO:0000256" key="1">
    <source>
        <dbReference type="SAM" id="MobiDB-lite"/>
    </source>
</evidence>
<dbReference type="EMBL" id="JBHLUN010000004">
    <property type="protein sequence ID" value="MFC0407634.1"/>
    <property type="molecule type" value="Genomic_DNA"/>
</dbReference>
<feature type="domain" description="Fe/B12 periplasmic-binding" evidence="2">
    <location>
        <begin position="111"/>
        <end position="403"/>
    </location>
</feature>
<dbReference type="SUPFAM" id="SSF53807">
    <property type="entry name" value="Helical backbone' metal receptor"/>
    <property type="match status" value="1"/>
</dbReference>
<dbReference type="RefSeq" id="WP_377043356.1">
    <property type="nucleotide sequence ID" value="NZ_JBHLUN010000004.1"/>
</dbReference>
<evidence type="ECO:0000313" key="3">
    <source>
        <dbReference type="EMBL" id="MFC0407634.1"/>
    </source>
</evidence>
<dbReference type="Proteomes" id="UP001589865">
    <property type="component" value="Unassembled WGS sequence"/>
</dbReference>
<feature type="compositionally biased region" description="Low complexity" evidence="1">
    <location>
        <begin position="76"/>
        <end position="90"/>
    </location>
</feature>
<evidence type="ECO:0000259" key="2">
    <source>
        <dbReference type="PROSITE" id="PS50983"/>
    </source>
</evidence>
<reference evidence="3 4" key="1">
    <citation type="submission" date="2024-09" db="EMBL/GenBank/DDBJ databases">
        <authorList>
            <person name="Sun Q."/>
            <person name="Mori K."/>
        </authorList>
    </citation>
    <scope>NUCLEOTIDE SEQUENCE [LARGE SCALE GENOMIC DNA]</scope>
    <source>
        <strain evidence="3 4">TBRC 5777</strain>
    </source>
</reference>